<proteinExistence type="predicted"/>
<evidence type="ECO:0000313" key="4">
    <source>
        <dbReference type="Proteomes" id="UP001057868"/>
    </source>
</evidence>
<dbReference type="Gene3D" id="3.30.70.60">
    <property type="match status" value="1"/>
</dbReference>
<evidence type="ECO:0000256" key="1">
    <source>
        <dbReference type="SAM" id="MobiDB-lite"/>
    </source>
</evidence>
<accession>A0A9W5Y4I2</accession>
<keyword evidence="2" id="KW-0472">Membrane</keyword>
<dbReference type="AlphaFoldDB" id="A0A9W5Y4I2"/>
<dbReference type="RefSeq" id="WP_261853324.1">
    <property type="nucleotide sequence ID" value="NZ_BQXY01000005.1"/>
</dbReference>
<keyword evidence="2" id="KW-1133">Transmembrane helix</keyword>
<keyword evidence="4" id="KW-1185">Reference proteome</keyword>
<feature type="transmembrane region" description="Helical" evidence="2">
    <location>
        <begin position="9"/>
        <end position="26"/>
    </location>
</feature>
<dbReference type="EMBL" id="BQXY01000005">
    <property type="protein sequence ID" value="GKU26425.1"/>
    <property type="molecule type" value="Genomic_DNA"/>
</dbReference>
<organism evidence="3 4">
    <name type="scientific">Clostridium folliculivorans</name>
    <dbReference type="NCBI Taxonomy" id="2886038"/>
    <lineage>
        <taxon>Bacteria</taxon>
        <taxon>Bacillati</taxon>
        <taxon>Bacillota</taxon>
        <taxon>Clostridia</taxon>
        <taxon>Eubacteriales</taxon>
        <taxon>Clostridiaceae</taxon>
        <taxon>Clostridium</taxon>
    </lineage>
</organism>
<evidence type="ECO:0000313" key="3">
    <source>
        <dbReference type="EMBL" id="GKU26425.1"/>
    </source>
</evidence>
<dbReference type="InterPro" id="IPR014717">
    <property type="entry name" value="Transl_elong_EF1B/ribsomal_bS6"/>
</dbReference>
<comment type="caution">
    <text evidence="3">The sequence shown here is derived from an EMBL/GenBank/DDBJ whole genome shotgun (WGS) entry which is preliminary data.</text>
</comment>
<feature type="compositionally biased region" description="Low complexity" evidence="1">
    <location>
        <begin position="139"/>
        <end position="163"/>
    </location>
</feature>
<evidence type="ECO:0000256" key="2">
    <source>
        <dbReference type="SAM" id="Phobius"/>
    </source>
</evidence>
<keyword evidence="2" id="KW-0812">Transmembrane</keyword>
<name>A0A9W5Y4I2_9CLOT</name>
<feature type="region of interest" description="Disordered" evidence="1">
    <location>
        <begin position="139"/>
        <end position="175"/>
    </location>
</feature>
<sequence length="422" mass="46909">MKISEREKYLLGILLAVLVVVGYYEFVYTKQIKKIDGLKTQKIGVESKYNEIMSTINTMDSKKENLKILNAKIEDKSKNIYPELIQEKLILEIDELLKSSNLKGNINFSKLQVQGIESNKSSYQPLPNSSLQSLADQYNNENSKNNSASSSNQASSSGQISQQTGNDGQTKDVSAGNTAQQIKVTLSFKGTYSNLSSFIKNVEVRDKRIVLSNLSMAQSNQKEISGSLTMEFYAVPKIGDEDSNYSNWLLNNKYGKGSPFGDGQMSTLATTIENSAKEKEEKSDFSMIVKPINSDLPTLTIGKDKDQSRTSYLYADNPGIEKLEVTFTKDKDGNYYYKYKTSKNSYPLQYTTKGIGFTPSSNDIMFNIFSTLRQGNDDKASVELKVINNTDKVVSLIVNGDDATNPRVSITGEGTAVNITKR</sequence>
<evidence type="ECO:0008006" key="5">
    <source>
        <dbReference type="Google" id="ProtNLM"/>
    </source>
</evidence>
<feature type="compositionally biased region" description="Polar residues" evidence="1">
    <location>
        <begin position="164"/>
        <end position="175"/>
    </location>
</feature>
<gene>
    <name evidence="3" type="ORF">CFOLD11_32520</name>
</gene>
<protein>
    <recommendedName>
        <fullName evidence="5">Pilus assembly protein PilO</fullName>
    </recommendedName>
</protein>
<dbReference type="Proteomes" id="UP001057868">
    <property type="component" value="Unassembled WGS sequence"/>
</dbReference>
<reference evidence="3" key="1">
    <citation type="journal article" date="2023" name="Int. J. Syst. Evol. Microbiol.">
        <title>&lt;i&gt;Clostridium folliculivorans&lt;/i&gt; sp. nov., isolated from soil samples of an organic paddy in Japan.</title>
        <authorList>
            <person name="Tazawa J."/>
            <person name="Kobayashi H."/>
            <person name="Tanizawa Y."/>
            <person name="Uchino A."/>
            <person name="Tanaka F."/>
            <person name="Urashima Y."/>
            <person name="Miura S."/>
            <person name="Sakamoto M."/>
            <person name="Ohkuma M."/>
            <person name="Tohno M."/>
        </authorList>
    </citation>
    <scope>NUCLEOTIDE SEQUENCE</scope>
    <source>
        <strain evidence="3">D1-1</strain>
    </source>
</reference>